<comment type="catalytic activity">
    <reaction evidence="1 9">
        <text>[protein]-peptidylproline (omega=180) = [protein]-peptidylproline (omega=0)</text>
        <dbReference type="Rhea" id="RHEA:16237"/>
        <dbReference type="Rhea" id="RHEA-COMP:10747"/>
        <dbReference type="Rhea" id="RHEA-COMP:10748"/>
        <dbReference type="ChEBI" id="CHEBI:83833"/>
        <dbReference type="ChEBI" id="CHEBI:83834"/>
        <dbReference type="EC" id="5.2.1.8"/>
    </reaction>
</comment>
<comment type="function">
    <text evidence="9">Involved in protein export. Acts as a chaperone by maintaining the newly synthesized protein in an open conformation. Functions as a peptidyl-prolyl cis-trans isomerase.</text>
</comment>
<dbReference type="InterPro" id="IPR005215">
    <property type="entry name" value="Trig_fac"/>
</dbReference>
<keyword evidence="9" id="KW-0132">Cell division</keyword>
<evidence type="ECO:0000256" key="2">
    <source>
        <dbReference type="ARBA" id="ARBA00005464"/>
    </source>
</evidence>
<organism evidence="13 14">
    <name type="scientific">Candidatus Magasanikbacteria bacterium RIFCSPLOWO2_12_FULL_43_12</name>
    <dbReference type="NCBI Taxonomy" id="1798692"/>
    <lineage>
        <taxon>Bacteria</taxon>
        <taxon>Candidatus Magasanikiibacteriota</taxon>
    </lineage>
</organism>
<feature type="domain" description="Trigger factor C-terminal" evidence="12">
    <location>
        <begin position="264"/>
        <end position="420"/>
    </location>
</feature>
<dbReference type="SUPFAM" id="SSF102735">
    <property type="entry name" value="Trigger factor ribosome-binding domain"/>
    <property type="match status" value="1"/>
</dbReference>
<dbReference type="GO" id="GO:0043022">
    <property type="term" value="F:ribosome binding"/>
    <property type="evidence" value="ECO:0007669"/>
    <property type="project" value="TreeGrafter"/>
</dbReference>
<dbReference type="InterPro" id="IPR001179">
    <property type="entry name" value="PPIase_FKBP_dom"/>
</dbReference>
<feature type="domain" description="PPIase FKBP-type" evidence="10">
    <location>
        <begin position="158"/>
        <end position="238"/>
    </location>
</feature>
<dbReference type="PIRSF" id="PIRSF003095">
    <property type="entry name" value="Trigger_factor"/>
    <property type="match status" value="1"/>
</dbReference>
<keyword evidence="9" id="KW-0131">Cell cycle</keyword>
<keyword evidence="5 9" id="KW-0697">Rotamase</keyword>
<dbReference type="PANTHER" id="PTHR30560">
    <property type="entry name" value="TRIGGER FACTOR CHAPERONE AND PEPTIDYL-PROLYL CIS/TRANS ISOMERASE"/>
    <property type="match status" value="1"/>
</dbReference>
<dbReference type="HAMAP" id="MF_00303">
    <property type="entry name" value="Trigger_factor_Tig"/>
    <property type="match status" value="1"/>
</dbReference>
<dbReference type="InterPro" id="IPR008880">
    <property type="entry name" value="Trigger_fac_C"/>
</dbReference>
<dbReference type="SUPFAM" id="SSF54534">
    <property type="entry name" value="FKBP-like"/>
    <property type="match status" value="1"/>
</dbReference>
<evidence type="ECO:0000256" key="3">
    <source>
        <dbReference type="ARBA" id="ARBA00013194"/>
    </source>
</evidence>
<dbReference type="Gene3D" id="3.30.70.1050">
    <property type="entry name" value="Trigger factor ribosome-binding domain"/>
    <property type="match status" value="1"/>
</dbReference>
<dbReference type="GO" id="GO:0043335">
    <property type="term" value="P:protein unfolding"/>
    <property type="evidence" value="ECO:0007669"/>
    <property type="project" value="TreeGrafter"/>
</dbReference>
<protein>
    <recommendedName>
        <fullName evidence="4 9">Trigger factor</fullName>
        <shortName evidence="9">TF</shortName>
        <ecNumber evidence="3 9">5.2.1.8</ecNumber>
    </recommendedName>
    <alternativeName>
        <fullName evidence="8 9">PPIase</fullName>
    </alternativeName>
</protein>
<evidence type="ECO:0000256" key="9">
    <source>
        <dbReference type="HAMAP-Rule" id="MF_00303"/>
    </source>
</evidence>
<dbReference type="InterPro" id="IPR036611">
    <property type="entry name" value="Trigger_fac_ribosome-bd_sf"/>
</dbReference>
<dbReference type="Gene3D" id="3.10.50.40">
    <property type="match status" value="1"/>
</dbReference>
<dbReference type="Pfam" id="PF05698">
    <property type="entry name" value="Trigger_C"/>
    <property type="match status" value="1"/>
</dbReference>
<evidence type="ECO:0000256" key="4">
    <source>
        <dbReference type="ARBA" id="ARBA00016902"/>
    </source>
</evidence>
<keyword evidence="9" id="KW-0963">Cytoplasm</keyword>
<dbReference type="PANTHER" id="PTHR30560:SF3">
    <property type="entry name" value="TRIGGER FACTOR-LIKE PROTEIN TIG, CHLOROPLASTIC"/>
    <property type="match status" value="1"/>
</dbReference>
<comment type="similarity">
    <text evidence="2 9">Belongs to the FKBP-type PPIase family. Tig subfamily.</text>
</comment>
<dbReference type="Gene3D" id="1.10.3120.10">
    <property type="entry name" value="Trigger factor, C-terminal domain"/>
    <property type="match status" value="1"/>
</dbReference>
<dbReference type="InterPro" id="IPR037041">
    <property type="entry name" value="Trigger_fac_C_sf"/>
</dbReference>
<evidence type="ECO:0000313" key="14">
    <source>
        <dbReference type="Proteomes" id="UP000178347"/>
    </source>
</evidence>
<reference evidence="13 14" key="1">
    <citation type="journal article" date="2016" name="Nat. Commun.">
        <title>Thousands of microbial genomes shed light on interconnected biogeochemical processes in an aquifer system.</title>
        <authorList>
            <person name="Anantharaman K."/>
            <person name="Brown C.T."/>
            <person name="Hug L.A."/>
            <person name="Sharon I."/>
            <person name="Castelle C.J."/>
            <person name="Probst A.J."/>
            <person name="Thomas B.C."/>
            <person name="Singh A."/>
            <person name="Wilkins M.J."/>
            <person name="Karaoz U."/>
            <person name="Brodie E.L."/>
            <person name="Williams K.H."/>
            <person name="Hubbard S.S."/>
            <person name="Banfield J.F."/>
        </authorList>
    </citation>
    <scope>NUCLEOTIDE SEQUENCE [LARGE SCALE GENOMIC DNA]</scope>
</reference>
<evidence type="ECO:0000256" key="7">
    <source>
        <dbReference type="ARBA" id="ARBA00023235"/>
    </source>
</evidence>
<dbReference type="EC" id="5.2.1.8" evidence="3 9"/>
<evidence type="ECO:0000313" key="13">
    <source>
        <dbReference type="EMBL" id="OGH75633.1"/>
    </source>
</evidence>
<dbReference type="GO" id="GO:0003755">
    <property type="term" value="F:peptidyl-prolyl cis-trans isomerase activity"/>
    <property type="evidence" value="ECO:0007669"/>
    <property type="project" value="UniProtKB-UniRule"/>
</dbReference>
<dbReference type="EMBL" id="MFQN01000004">
    <property type="protein sequence ID" value="OGH75633.1"/>
    <property type="molecule type" value="Genomic_DNA"/>
</dbReference>
<dbReference type="GO" id="GO:0051301">
    <property type="term" value="P:cell division"/>
    <property type="evidence" value="ECO:0007669"/>
    <property type="project" value="UniProtKB-KW"/>
</dbReference>
<comment type="subcellular location">
    <subcellularLocation>
        <location evidence="9">Cytoplasm</location>
    </subcellularLocation>
    <text evidence="9">About half TF is bound to the ribosome near the polypeptide exit tunnel while the other half is free in the cytoplasm.</text>
</comment>
<proteinExistence type="inferred from homology"/>
<sequence length="424" mass="49043">MPHTAKKLEKSQIELTITVAPAEYQKHLERAAQKISERAAIKGFRPGKAPYEMIKKEIGEMKIMQEALEAIVQASFYDAIKSEGVETVGMPQISLEKMAPDNDLTYKATVALMPKVKLSNIKKVSVKKEVKKVEDKDIEKTLDSLRETRAKEVIKTGKAENNDMLLIDLEMFLDKIPVEGGQARDYRVYLGEDHYVPGFNQQAAGLQKGDEKEFALDFPPNHYQKNLAGKKVNFKIKVKDVFERQLPPADDEFAKILGQESFTKLQELMRRNLTEEAKKHAEQKYEIELLDNMVAQSEFEEIPEVLLNAERQKMFYELKSDLEHHGITIEKYLEDIKKTKQEMFEEFRAQAEKRAKAALVSRQIAKENNITAGDEEIDKEIKMMEDVYKDNKERVERLKFPEVRNAIAMLVQNRKTIEWMKRET</sequence>
<gene>
    <name evidence="9" type="primary">tig</name>
    <name evidence="13" type="ORF">A3G00_04015</name>
</gene>
<dbReference type="GO" id="GO:0051083">
    <property type="term" value="P:'de novo' cotranslational protein folding"/>
    <property type="evidence" value="ECO:0007669"/>
    <property type="project" value="TreeGrafter"/>
</dbReference>
<evidence type="ECO:0000256" key="6">
    <source>
        <dbReference type="ARBA" id="ARBA00023186"/>
    </source>
</evidence>
<dbReference type="GO" id="GO:0005737">
    <property type="term" value="C:cytoplasm"/>
    <property type="evidence" value="ECO:0007669"/>
    <property type="project" value="UniProtKB-SubCell"/>
</dbReference>
<comment type="domain">
    <text evidence="9">Consists of 3 domains; the N-terminus binds the ribosome, the middle domain has PPIase activity, while the C-terminus has intrinsic chaperone activity on its own.</text>
</comment>
<evidence type="ECO:0000259" key="10">
    <source>
        <dbReference type="Pfam" id="PF00254"/>
    </source>
</evidence>
<evidence type="ECO:0000256" key="8">
    <source>
        <dbReference type="ARBA" id="ARBA00029986"/>
    </source>
</evidence>
<dbReference type="STRING" id="1798692.A3G00_04015"/>
<dbReference type="InterPro" id="IPR027304">
    <property type="entry name" value="Trigger_fact/SurA_dom_sf"/>
</dbReference>
<dbReference type="GO" id="GO:0044183">
    <property type="term" value="F:protein folding chaperone"/>
    <property type="evidence" value="ECO:0007669"/>
    <property type="project" value="TreeGrafter"/>
</dbReference>
<accession>A0A1F6MW30</accession>
<evidence type="ECO:0000256" key="5">
    <source>
        <dbReference type="ARBA" id="ARBA00023110"/>
    </source>
</evidence>
<evidence type="ECO:0000256" key="1">
    <source>
        <dbReference type="ARBA" id="ARBA00000971"/>
    </source>
</evidence>
<dbReference type="GO" id="GO:0015031">
    <property type="term" value="P:protein transport"/>
    <property type="evidence" value="ECO:0007669"/>
    <property type="project" value="UniProtKB-UniRule"/>
</dbReference>
<evidence type="ECO:0000259" key="11">
    <source>
        <dbReference type="Pfam" id="PF05697"/>
    </source>
</evidence>
<keyword evidence="6 9" id="KW-0143">Chaperone</keyword>
<name>A0A1F6MW30_9BACT</name>
<dbReference type="Pfam" id="PF05697">
    <property type="entry name" value="Trigger_N"/>
    <property type="match status" value="1"/>
</dbReference>
<evidence type="ECO:0000259" key="12">
    <source>
        <dbReference type="Pfam" id="PF05698"/>
    </source>
</evidence>
<dbReference type="InterPro" id="IPR046357">
    <property type="entry name" value="PPIase_dom_sf"/>
</dbReference>
<dbReference type="NCBIfam" id="TIGR00115">
    <property type="entry name" value="tig"/>
    <property type="match status" value="1"/>
</dbReference>
<dbReference type="Pfam" id="PF00254">
    <property type="entry name" value="FKBP_C"/>
    <property type="match status" value="1"/>
</dbReference>
<comment type="caution">
    <text evidence="13">The sequence shown here is derived from an EMBL/GenBank/DDBJ whole genome shotgun (WGS) entry which is preliminary data.</text>
</comment>
<dbReference type="SUPFAM" id="SSF109998">
    <property type="entry name" value="Triger factor/SurA peptide-binding domain-like"/>
    <property type="match status" value="1"/>
</dbReference>
<keyword evidence="7 9" id="KW-0413">Isomerase</keyword>
<dbReference type="InterPro" id="IPR008881">
    <property type="entry name" value="Trigger_fac_ribosome-bd_bac"/>
</dbReference>
<feature type="domain" description="Trigger factor ribosome-binding bacterial" evidence="11">
    <location>
        <begin position="1"/>
        <end position="145"/>
    </location>
</feature>
<dbReference type="AlphaFoldDB" id="A0A1F6MW30"/>
<dbReference type="Proteomes" id="UP000178347">
    <property type="component" value="Unassembled WGS sequence"/>
</dbReference>